<dbReference type="AlphaFoldDB" id="A0AB37D7P0"/>
<evidence type="ECO:0000313" key="2">
    <source>
        <dbReference type="EMBL" id="QGU79675.1"/>
    </source>
</evidence>
<evidence type="ECO:0000256" key="1">
    <source>
        <dbReference type="SAM" id="Phobius"/>
    </source>
</evidence>
<evidence type="ECO:0000313" key="3">
    <source>
        <dbReference type="Proteomes" id="UP000422997"/>
    </source>
</evidence>
<keyword evidence="1" id="KW-0812">Transmembrane</keyword>
<feature type="transmembrane region" description="Helical" evidence="1">
    <location>
        <begin position="121"/>
        <end position="148"/>
    </location>
</feature>
<keyword evidence="1" id="KW-1133">Transmembrane helix</keyword>
<reference evidence="2 3" key="1">
    <citation type="submission" date="2016-11" db="EMBL/GenBank/DDBJ databases">
        <title>The potential of Streptococcus salivarius to inhibit the production of volatile sulphur compounds in the oral cavity.</title>
        <authorList>
            <person name="Sun L."/>
            <person name="Li Z."/>
            <person name="Jin D."/>
            <person name="Zhao H."/>
        </authorList>
    </citation>
    <scope>NUCLEOTIDE SEQUENCE [LARGE SCALE GENOMIC DNA]</scope>
    <source>
        <strain evidence="2 3">ICDC2</strain>
    </source>
</reference>
<proteinExistence type="predicted"/>
<name>A0AB37D7P0_STRSL</name>
<feature type="transmembrane region" description="Helical" evidence="1">
    <location>
        <begin position="68"/>
        <end position="89"/>
    </location>
</feature>
<protein>
    <submittedName>
        <fullName evidence="2">Uncharacterized protein</fullName>
    </submittedName>
</protein>
<sequence length="302" mass="35776">MNNIIDIWSKLKEITEETIKVPFTYMMFFLLNVLIYSGKGQQISEVITLSNVIRQIITLLTELLSIIFNNYIGILLIVTLIALLILVLFKKTNIFNKLPEDIEYTDGTVVSWNPLSAVNRLFSLIFSLSTDYFIFYCCLIFIINPNFYIVDDYFIFLKNQENSNILNILWSVNCLILFRLILQAFFVIKYTDKKRYLKYSLRYNTISSFSISSERNTVLYMIVRNSSDFSDYYLLQVETHKQQLKETIGGLSNNNGSIRREWIKEEIPKFKRQYHILDKSENLSDIIYYYDELKKKYSNNED</sequence>
<dbReference type="EMBL" id="CP018187">
    <property type="protein sequence ID" value="QGU79675.1"/>
    <property type="molecule type" value="Genomic_DNA"/>
</dbReference>
<feature type="transmembrane region" description="Helical" evidence="1">
    <location>
        <begin position="168"/>
        <end position="188"/>
    </location>
</feature>
<gene>
    <name evidence="2" type="ORF">BSR19_00240</name>
</gene>
<dbReference type="RefSeq" id="WP_060972880.1">
    <property type="nucleotide sequence ID" value="NZ_CP018187.1"/>
</dbReference>
<organism evidence="2 3">
    <name type="scientific">Streptococcus salivarius</name>
    <dbReference type="NCBI Taxonomy" id="1304"/>
    <lineage>
        <taxon>Bacteria</taxon>
        <taxon>Bacillati</taxon>
        <taxon>Bacillota</taxon>
        <taxon>Bacilli</taxon>
        <taxon>Lactobacillales</taxon>
        <taxon>Streptococcaceae</taxon>
        <taxon>Streptococcus</taxon>
    </lineage>
</organism>
<feature type="transmembrane region" description="Helical" evidence="1">
    <location>
        <begin position="21"/>
        <end position="38"/>
    </location>
</feature>
<accession>A0AB37D7P0</accession>
<keyword evidence="1" id="KW-0472">Membrane</keyword>
<dbReference type="Proteomes" id="UP000422997">
    <property type="component" value="Chromosome"/>
</dbReference>